<dbReference type="Proteomes" id="UP000740754">
    <property type="component" value="Unassembled WGS sequence"/>
</dbReference>
<evidence type="ECO:0000256" key="1">
    <source>
        <dbReference type="ARBA" id="ARBA00038420"/>
    </source>
</evidence>
<dbReference type="InterPro" id="IPR011055">
    <property type="entry name" value="Dup_hybrid_motif"/>
</dbReference>
<accession>A0ABX1IAG9</accession>
<dbReference type="SUPFAM" id="SSF51261">
    <property type="entry name" value="Duplicated hybrid motif"/>
    <property type="match status" value="1"/>
</dbReference>
<dbReference type="PANTHER" id="PTHR21666">
    <property type="entry name" value="PEPTIDASE-RELATED"/>
    <property type="match status" value="1"/>
</dbReference>
<dbReference type="InterPro" id="IPR050570">
    <property type="entry name" value="Cell_wall_metabolism_enzyme"/>
</dbReference>
<evidence type="ECO:0000256" key="2">
    <source>
        <dbReference type="SAM" id="MobiDB-lite"/>
    </source>
</evidence>
<feature type="region of interest" description="Disordered" evidence="2">
    <location>
        <begin position="112"/>
        <end position="161"/>
    </location>
</feature>
<dbReference type="EMBL" id="JAAXKX010000029">
    <property type="protein sequence ID" value="NKN34502.1"/>
    <property type="molecule type" value="Genomic_DNA"/>
</dbReference>
<evidence type="ECO:0000313" key="4">
    <source>
        <dbReference type="EMBL" id="NKN34502.1"/>
    </source>
</evidence>
<feature type="compositionally biased region" description="Low complexity" evidence="2">
    <location>
        <begin position="128"/>
        <end position="161"/>
    </location>
</feature>
<gene>
    <name evidence="4" type="ORF">HF203_14875</name>
</gene>
<dbReference type="InterPro" id="IPR018392">
    <property type="entry name" value="LysM"/>
</dbReference>
<dbReference type="CDD" id="cd00118">
    <property type="entry name" value="LysM"/>
    <property type="match status" value="1"/>
</dbReference>
<evidence type="ECO:0000259" key="3">
    <source>
        <dbReference type="PROSITE" id="PS51782"/>
    </source>
</evidence>
<comment type="similarity">
    <text evidence="1">Belongs to the E.coli NlpD/Haemophilus LppB family.</text>
</comment>
<feature type="domain" description="LysM" evidence="3">
    <location>
        <begin position="64"/>
        <end position="108"/>
    </location>
</feature>
<dbReference type="Gene3D" id="2.70.70.10">
    <property type="entry name" value="Glucose Permease (Domain IIA)"/>
    <property type="match status" value="1"/>
</dbReference>
<organism evidence="4 5">
    <name type="scientific">Marichromatium bheemlicum</name>
    <dbReference type="NCBI Taxonomy" id="365339"/>
    <lineage>
        <taxon>Bacteria</taxon>
        <taxon>Pseudomonadati</taxon>
        <taxon>Pseudomonadota</taxon>
        <taxon>Gammaproteobacteria</taxon>
        <taxon>Chromatiales</taxon>
        <taxon>Chromatiaceae</taxon>
        <taxon>Marichromatium</taxon>
    </lineage>
</organism>
<dbReference type="InterPro" id="IPR016047">
    <property type="entry name" value="M23ase_b-sheet_dom"/>
</dbReference>
<dbReference type="Pfam" id="PF01476">
    <property type="entry name" value="LysM"/>
    <property type="match status" value="1"/>
</dbReference>
<dbReference type="Pfam" id="PF01551">
    <property type="entry name" value="Peptidase_M23"/>
    <property type="match status" value="1"/>
</dbReference>
<dbReference type="PROSITE" id="PS51782">
    <property type="entry name" value="LYSM"/>
    <property type="match status" value="1"/>
</dbReference>
<proteinExistence type="inferred from homology"/>
<protein>
    <submittedName>
        <fullName evidence="4">Peptidoglycan DD-metalloendopeptidase family protein</fullName>
    </submittedName>
</protein>
<reference evidence="4 5" key="1">
    <citation type="submission" date="2020-04" db="EMBL/GenBank/DDBJ databases">
        <title>Draft Whole-Genome sequence of Marichromatium bheemlicum DSM 18632, type strain.</title>
        <authorList>
            <person name="Kyndt J.A."/>
            <person name="Meyer T.E."/>
        </authorList>
    </citation>
    <scope>NUCLEOTIDE SEQUENCE [LARGE SCALE GENOMIC DNA]</scope>
    <source>
        <strain evidence="4 5">DSM 18632</strain>
    </source>
</reference>
<dbReference type="SMART" id="SM00257">
    <property type="entry name" value="LysM"/>
    <property type="match status" value="1"/>
</dbReference>
<name>A0ABX1IAG9_9GAMM</name>
<evidence type="ECO:0000313" key="5">
    <source>
        <dbReference type="Proteomes" id="UP000740754"/>
    </source>
</evidence>
<dbReference type="Gene3D" id="3.10.350.10">
    <property type="entry name" value="LysM domain"/>
    <property type="match status" value="1"/>
</dbReference>
<dbReference type="PANTHER" id="PTHR21666:SF263">
    <property type="entry name" value="MUREIN HYDROLASE ACTIVATOR NLPD"/>
    <property type="match status" value="1"/>
</dbReference>
<sequence>MIGGDTVVTCPRGTDPVHDTRACAGSGWLVVLVLVLMAAGLGGCGSTGPAPVYDWDWRGPVPEGFYLVRPGDTLGEIAARRGQRLRTLAEWNRLGPPYTIYAGTLLRVAPPAGAAARTQPPSRTVSEPRQAPQQRVQAAPKPVVARVDTSPAGAPGSRRAASGVDWEWPIDGPLVQDFRNADRTRQGIRIGGRAGLQVRAAAPGKVVYSGGGLKGYGNLIIVKHSEKYLSAYGFNRRLFVDEGAQVKRGQALAEIGQAPNGAYLLHFEIRRHGTAVDPVLYLPVRKQPR</sequence>
<keyword evidence="5" id="KW-1185">Reference proteome</keyword>
<dbReference type="InterPro" id="IPR036779">
    <property type="entry name" value="LysM_dom_sf"/>
</dbReference>
<comment type="caution">
    <text evidence="4">The sequence shown here is derived from an EMBL/GenBank/DDBJ whole genome shotgun (WGS) entry which is preliminary data.</text>
</comment>
<dbReference type="CDD" id="cd12797">
    <property type="entry name" value="M23_peptidase"/>
    <property type="match status" value="1"/>
</dbReference>